<dbReference type="Pfam" id="PF08864">
    <property type="entry name" value="UPF0302"/>
    <property type="match status" value="1"/>
</dbReference>
<evidence type="ECO:0000259" key="2">
    <source>
        <dbReference type="Pfam" id="PF08864"/>
    </source>
</evidence>
<dbReference type="InterPro" id="IPR038091">
    <property type="entry name" value="UPF0302_N_sf"/>
</dbReference>
<dbReference type="InterPro" id="IPR014963">
    <property type="entry name" value="UPF0302_N"/>
</dbReference>
<feature type="domain" description="IDEAL" evidence="1">
    <location>
        <begin position="141"/>
        <end position="168"/>
    </location>
</feature>
<protein>
    <submittedName>
        <fullName evidence="3">IDEAL domain-containing protein</fullName>
    </submittedName>
</protein>
<feature type="domain" description="UPF0302" evidence="2">
    <location>
        <begin position="9"/>
        <end position="111"/>
    </location>
</feature>
<dbReference type="Pfam" id="PF08858">
    <property type="entry name" value="IDEAL"/>
    <property type="match status" value="1"/>
</dbReference>
<accession>A0A4S4BIW4</accession>
<dbReference type="InterPro" id="IPR027393">
    <property type="entry name" value="Virus_scaffolding_prot_C"/>
</dbReference>
<gene>
    <name evidence="3" type="ORF">E6W99_25305</name>
</gene>
<organism evidence="3 4">
    <name type="scientific">Metabacillus sediminilitoris</name>
    <dbReference type="NCBI Taxonomy" id="2567941"/>
    <lineage>
        <taxon>Bacteria</taxon>
        <taxon>Bacillati</taxon>
        <taxon>Bacillota</taxon>
        <taxon>Bacilli</taxon>
        <taxon>Bacillales</taxon>
        <taxon>Bacillaceae</taxon>
        <taxon>Metabacillus</taxon>
    </lineage>
</organism>
<dbReference type="Gene3D" id="3.40.1530.30">
    <property type="entry name" value="Uncharacterised family UPF0302, N-terminal domain"/>
    <property type="match status" value="1"/>
</dbReference>
<proteinExistence type="predicted"/>
<keyword evidence="4" id="KW-1185">Reference proteome</keyword>
<dbReference type="InterPro" id="IPR014957">
    <property type="entry name" value="IDEAL_dom"/>
</dbReference>
<dbReference type="RefSeq" id="WP_136359079.1">
    <property type="nucleotide sequence ID" value="NZ_CP046266.1"/>
</dbReference>
<dbReference type="OrthoDB" id="2918735at2"/>
<comment type="caution">
    <text evidence="3">The sequence shown here is derived from an EMBL/GenBank/DDBJ whole genome shotgun (WGS) entry which is preliminary data.</text>
</comment>
<name>A0A4S4BIW4_9BACI</name>
<dbReference type="EMBL" id="SSNT01000037">
    <property type="protein sequence ID" value="THF74454.1"/>
    <property type="molecule type" value="Genomic_DNA"/>
</dbReference>
<dbReference type="Proteomes" id="UP000310334">
    <property type="component" value="Unassembled WGS sequence"/>
</dbReference>
<sequence>MSWVSTTKKSEFLKWFLNHHQLKNKEARRIIDYIQKNHHILRSLSFTETIQLKERTIIISSINSDKTGFLFYDNNNQTEEVSEAFWSLMDNPAKKTYIILHFFGKQSNFLYTELIEPSRLQSIRRYEQSEKDAKATNLVVEIALLKSQINKALDDRNEEVFKSLTEKLKELQKL</sequence>
<evidence type="ECO:0000313" key="4">
    <source>
        <dbReference type="Proteomes" id="UP000310334"/>
    </source>
</evidence>
<reference evidence="3 4" key="1">
    <citation type="submission" date="2019-04" db="EMBL/GenBank/DDBJ databases">
        <title>Bacillus sediminilitoris sp. nov., isolated from a tidal flat sediment on the East China Sea.</title>
        <authorList>
            <person name="Wei Y."/>
            <person name="Mao H."/>
            <person name="Fang J."/>
        </authorList>
    </citation>
    <scope>NUCLEOTIDE SEQUENCE [LARGE SCALE GENOMIC DNA]</scope>
    <source>
        <strain evidence="3 4">DSL-17</strain>
    </source>
</reference>
<dbReference type="AlphaFoldDB" id="A0A4S4BIW4"/>
<evidence type="ECO:0000313" key="3">
    <source>
        <dbReference type="EMBL" id="THF74454.1"/>
    </source>
</evidence>
<dbReference type="InterPro" id="IPR011188">
    <property type="entry name" value="UPF0302"/>
</dbReference>
<dbReference type="PIRSF" id="PIRSF007165">
    <property type="entry name" value="UCP007165"/>
    <property type="match status" value="1"/>
</dbReference>
<evidence type="ECO:0000259" key="1">
    <source>
        <dbReference type="Pfam" id="PF08858"/>
    </source>
</evidence>
<dbReference type="Gene3D" id="4.10.810.10">
    <property type="entry name" value="Virus Scaffolding Protein, Chain A"/>
    <property type="match status" value="1"/>
</dbReference>